<dbReference type="Pfam" id="PF00650">
    <property type="entry name" value="CRAL_TRIO"/>
    <property type="match status" value="1"/>
</dbReference>
<feature type="domain" description="CRAL-TRIO" evidence="1">
    <location>
        <begin position="1"/>
        <end position="117"/>
    </location>
</feature>
<dbReference type="AlphaFoldDB" id="A0A8J2PHU2"/>
<gene>
    <name evidence="2" type="ORF">AFUS01_LOCUS40582</name>
</gene>
<dbReference type="CDD" id="cd00170">
    <property type="entry name" value="SEC14"/>
    <property type="match status" value="1"/>
</dbReference>
<accession>A0A8J2PHU2</accession>
<dbReference type="PANTHER" id="PTHR23324">
    <property type="entry name" value="SEC14 RELATED PROTEIN"/>
    <property type="match status" value="1"/>
</dbReference>
<keyword evidence="3" id="KW-1185">Reference proteome</keyword>
<dbReference type="InterPro" id="IPR001251">
    <property type="entry name" value="CRAL-TRIO_dom"/>
</dbReference>
<dbReference type="PANTHER" id="PTHR23324:SF83">
    <property type="entry name" value="SEC14-LIKE PROTEIN 2"/>
    <property type="match status" value="1"/>
</dbReference>
<name>A0A8J2PHU2_9HEXA</name>
<dbReference type="Proteomes" id="UP000708208">
    <property type="component" value="Unassembled WGS sequence"/>
</dbReference>
<dbReference type="EMBL" id="CAJVCH010557668">
    <property type="protein sequence ID" value="CAG7830803.1"/>
    <property type="molecule type" value="Genomic_DNA"/>
</dbReference>
<reference evidence="2" key="1">
    <citation type="submission" date="2021-06" db="EMBL/GenBank/DDBJ databases">
        <authorList>
            <person name="Hodson N. C."/>
            <person name="Mongue J. A."/>
            <person name="Jaron S. K."/>
        </authorList>
    </citation>
    <scope>NUCLEOTIDE SEQUENCE</scope>
</reference>
<comment type="caution">
    <text evidence="2">The sequence shown here is derived from an EMBL/GenBank/DDBJ whole genome shotgun (WGS) entry which is preliminary data.</text>
</comment>
<dbReference type="PROSITE" id="PS50191">
    <property type="entry name" value="CRAL_TRIO"/>
    <property type="match status" value="1"/>
</dbReference>
<evidence type="ECO:0000313" key="3">
    <source>
        <dbReference type="Proteomes" id="UP000708208"/>
    </source>
</evidence>
<evidence type="ECO:0000259" key="1">
    <source>
        <dbReference type="PROSITE" id="PS50191"/>
    </source>
</evidence>
<proteinExistence type="predicted"/>
<sequence>MLEDARHNTKGRTHPKSGEPVDQAVFIVDAKGFNLKKLLTLRSTWTLLRLAYTIDRHYPFLVQKWYVVNTPLAFTALWKLVRLVSSPTLERAVKIFSAFTRSGQDALAHNILPDAIP</sequence>
<protein>
    <recommendedName>
        <fullName evidence="1">CRAL-TRIO domain-containing protein</fullName>
    </recommendedName>
</protein>
<feature type="non-terminal residue" evidence="2">
    <location>
        <position position="117"/>
    </location>
</feature>
<organism evidence="2 3">
    <name type="scientific">Allacma fusca</name>
    <dbReference type="NCBI Taxonomy" id="39272"/>
    <lineage>
        <taxon>Eukaryota</taxon>
        <taxon>Metazoa</taxon>
        <taxon>Ecdysozoa</taxon>
        <taxon>Arthropoda</taxon>
        <taxon>Hexapoda</taxon>
        <taxon>Collembola</taxon>
        <taxon>Symphypleona</taxon>
        <taxon>Sminthuridae</taxon>
        <taxon>Allacma</taxon>
    </lineage>
</organism>
<evidence type="ECO:0000313" key="2">
    <source>
        <dbReference type="EMBL" id="CAG7830803.1"/>
    </source>
</evidence>
<dbReference type="GO" id="GO:0005737">
    <property type="term" value="C:cytoplasm"/>
    <property type="evidence" value="ECO:0007669"/>
    <property type="project" value="TreeGrafter"/>
</dbReference>
<dbReference type="InterPro" id="IPR051064">
    <property type="entry name" value="SEC14/CRAL-TRIO_domain"/>
</dbReference>